<proteinExistence type="predicted"/>
<dbReference type="AlphaFoldDB" id="A0A835PZH4"/>
<dbReference type="Proteomes" id="UP000639772">
    <property type="component" value="Chromosome 11"/>
</dbReference>
<sequence length="166" mass="18208">MPVYNEIWNHLDELAVHLLISVGMVGSLYNFENSRRCSCTRAIGEGNPRACNLLAATTLPANCVDHHFFAAASSPQKHPSAVFLASQGLSCCIVSPPATAGRSNSEKLLFFSLVLSFLNVWQRRVLLRQPAHRCKLLVDAPPNIASMLSRGSLSLFALSFSVMFYL</sequence>
<organism evidence="2 3">
    <name type="scientific">Vanilla planifolia</name>
    <name type="common">Vanilla</name>
    <dbReference type="NCBI Taxonomy" id="51239"/>
    <lineage>
        <taxon>Eukaryota</taxon>
        <taxon>Viridiplantae</taxon>
        <taxon>Streptophyta</taxon>
        <taxon>Embryophyta</taxon>
        <taxon>Tracheophyta</taxon>
        <taxon>Spermatophyta</taxon>
        <taxon>Magnoliopsida</taxon>
        <taxon>Liliopsida</taxon>
        <taxon>Asparagales</taxon>
        <taxon>Orchidaceae</taxon>
        <taxon>Vanilloideae</taxon>
        <taxon>Vanilleae</taxon>
        <taxon>Vanilla</taxon>
    </lineage>
</organism>
<reference evidence="2 3" key="1">
    <citation type="journal article" date="2020" name="Nat. Food">
        <title>A phased Vanilla planifolia genome enables genetic improvement of flavour and production.</title>
        <authorList>
            <person name="Hasing T."/>
            <person name="Tang H."/>
            <person name="Brym M."/>
            <person name="Khazi F."/>
            <person name="Huang T."/>
            <person name="Chambers A.H."/>
        </authorList>
    </citation>
    <scope>NUCLEOTIDE SEQUENCE [LARGE SCALE GENOMIC DNA]</scope>
    <source>
        <tissue evidence="2">Leaf</tissue>
    </source>
</reference>
<keyword evidence="1" id="KW-0472">Membrane</keyword>
<evidence type="ECO:0000313" key="2">
    <source>
        <dbReference type="EMBL" id="KAG0462769.1"/>
    </source>
</evidence>
<dbReference type="EMBL" id="JADCNM010000011">
    <property type="protein sequence ID" value="KAG0462769.1"/>
    <property type="molecule type" value="Genomic_DNA"/>
</dbReference>
<evidence type="ECO:0000256" key="1">
    <source>
        <dbReference type="SAM" id="Phobius"/>
    </source>
</evidence>
<feature type="transmembrane region" description="Helical" evidence="1">
    <location>
        <begin position="14"/>
        <end position="31"/>
    </location>
</feature>
<comment type="caution">
    <text evidence="2">The sequence shown here is derived from an EMBL/GenBank/DDBJ whole genome shotgun (WGS) entry which is preliminary data.</text>
</comment>
<evidence type="ECO:0000313" key="3">
    <source>
        <dbReference type="Proteomes" id="UP000639772"/>
    </source>
</evidence>
<gene>
    <name evidence="2" type="ORF">HPP92_021245</name>
</gene>
<keyword evidence="1" id="KW-1133">Transmembrane helix</keyword>
<accession>A0A835PZH4</accession>
<keyword evidence="1" id="KW-0812">Transmembrane</keyword>
<protein>
    <submittedName>
        <fullName evidence="2">Uncharacterized protein</fullName>
    </submittedName>
</protein>
<name>A0A835PZH4_VANPL</name>